<dbReference type="GO" id="GO:0008374">
    <property type="term" value="F:O-acyltransferase activity"/>
    <property type="evidence" value="ECO:0007669"/>
    <property type="project" value="InterPro"/>
</dbReference>
<evidence type="ECO:0000256" key="1">
    <source>
        <dbReference type="SAM" id="SignalP"/>
    </source>
</evidence>
<dbReference type="RefSeq" id="XP_001742687.1">
    <property type="nucleotide sequence ID" value="XM_001742635.1"/>
</dbReference>
<dbReference type="SUPFAM" id="SSF53474">
    <property type="entry name" value="alpha/beta-Hydrolases"/>
    <property type="match status" value="1"/>
</dbReference>
<dbReference type="OMA" id="ATKLQWW"/>
<protein>
    <submittedName>
        <fullName evidence="2">Uncharacterized protein</fullName>
    </submittedName>
</protein>
<dbReference type="InterPro" id="IPR029058">
    <property type="entry name" value="AB_hydrolase_fold"/>
</dbReference>
<dbReference type="FunCoup" id="A9UPT1">
    <property type="interactions" value="461"/>
</dbReference>
<dbReference type="GO" id="GO:0006629">
    <property type="term" value="P:lipid metabolic process"/>
    <property type="evidence" value="ECO:0000318"/>
    <property type="project" value="GO_Central"/>
</dbReference>
<proteinExistence type="predicted"/>
<dbReference type="STRING" id="81824.A9UPT1"/>
<dbReference type="Pfam" id="PF02450">
    <property type="entry name" value="LCAT"/>
    <property type="match status" value="1"/>
</dbReference>
<keyword evidence="3" id="KW-1185">Reference proteome</keyword>
<dbReference type="eggNOG" id="KOG2369">
    <property type="taxonomic scope" value="Eukaryota"/>
</dbReference>
<name>A9UPT1_MONBE</name>
<dbReference type="Proteomes" id="UP000001357">
    <property type="component" value="Unassembled WGS sequence"/>
</dbReference>
<evidence type="ECO:0000313" key="2">
    <source>
        <dbReference type="EMBL" id="EDQ92925.1"/>
    </source>
</evidence>
<sequence>MALMMDSLVLGLVLVVSGAAAVPTLPIVGIPGYAGSSLYFNLTDAPTLVPHCPKTVTFVTAAGAPPPRISPRTSQWQTMQHLTMGETSWSGLMPSEASVTAGLQARSKELTNTVEETDNPWPDIANIDTHYDWRFPLASLEPFYDELRILVENQYNDNNKTKVVLWTSSWGPQVVLAFLHRMPQSWKDQYISWFVAISPIWAGAPLPVEALASGWSEDPDGEPGFFVRIAATRVWSIFGIFPRPGEHNYTFSKDDVLVQTPSRNYTAYDMTQLMKDLGFEGKLEGMNAIVEDEDLKNLAHPGVNTFMPYGYNLTTPGKFVYDKDFKPNPLHIPNMTMQYPVPETGDGYVPVRSAFRGWYEWAQPMKQAGKQLVIKGYPNMFHSNCTNDCVDDIINLVTYDQVPQDAKFNFHPHAKKPEPQV</sequence>
<dbReference type="EMBL" id="CH991543">
    <property type="protein sequence ID" value="EDQ92925.1"/>
    <property type="molecule type" value="Genomic_DNA"/>
</dbReference>
<dbReference type="KEGG" id="mbr:MONBRDRAFT_22180"/>
<dbReference type="InParanoid" id="A9UPT1"/>
<feature type="chain" id="PRO_5002742346" evidence="1">
    <location>
        <begin position="22"/>
        <end position="421"/>
    </location>
</feature>
<reference evidence="2 3" key="1">
    <citation type="journal article" date="2008" name="Nature">
        <title>The genome of the choanoflagellate Monosiga brevicollis and the origin of metazoans.</title>
        <authorList>
            <consortium name="JGI Sequencing"/>
            <person name="King N."/>
            <person name="Westbrook M.J."/>
            <person name="Young S.L."/>
            <person name="Kuo A."/>
            <person name="Abedin M."/>
            <person name="Chapman J."/>
            <person name="Fairclough S."/>
            <person name="Hellsten U."/>
            <person name="Isogai Y."/>
            <person name="Letunic I."/>
            <person name="Marr M."/>
            <person name="Pincus D."/>
            <person name="Putnam N."/>
            <person name="Rokas A."/>
            <person name="Wright K.J."/>
            <person name="Zuzow R."/>
            <person name="Dirks W."/>
            <person name="Good M."/>
            <person name="Goodstein D."/>
            <person name="Lemons D."/>
            <person name="Li W."/>
            <person name="Lyons J.B."/>
            <person name="Morris A."/>
            <person name="Nichols S."/>
            <person name="Richter D.J."/>
            <person name="Salamov A."/>
            <person name="Bork P."/>
            <person name="Lim W.A."/>
            <person name="Manning G."/>
            <person name="Miller W.T."/>
            <person name="McGinnis W."/>
            <person name="Shapiro H."/>
            <person name="Tjian R."/>
            <person name="Grigoriev I.V."/>
            <person name="Rokhsar D."/>
        </authorList>
    </citation>
    <scope>NUCLEOTIDE SEQUENCE [LARGE SCALE GENOMIC DNA]</scope>
    <source>
        <strain evidence="3">MX1 / ATCC 50154</strain>
    </source>
</reference>
<keyword evidence="1" id="KW-0732">Signal</keyword>
<feature type="signal peptide" evidence="1">
    <location>
        <begin position="1"/>
        <end position="21"/>
    </location>
</feature>
<dbReference type="AlphaFoldDB" id="A9UPT1"/>
<dbReference type="GeneID" id="5887364"/>
<dbReference type="Gene3D" id="3.40.50.1820">
    <property type="entry name" value="alpha/beta hydrolase"/>
    <property type="match status" value="1"/>
</dbReference>
<dbReference type="PANTHER" id="PTHR11440">
    <property type="entry name" value="LECITHIN-CHOLESTEROL ACYLTRANSFERASE-RELATED"/>
    <property type="match status" value="1"/>
</dbReference>
<gene>
    <name evidence="2" type="ORF">MONBRDRAFT_22180</name>
</gene>
<organism evidence="2 3">
    <name type="scientific">Monosiga brevicollis</name>
    <name type="common">Choanoflagellate</name>
    <dbReference type="NCBI Taxonomy" id="81824"/>
    <lineage>
        <taxon>Eukaryota</taxon>
        <taxon>Choanoflagellata</taxon>
        <taxon>Craspedida</taxon>
        <taxon>Salpingoecidae</taxon>
        <taxon>Monosiga</taxon>
    </lineage>
</organism>
<accession>A9UPT1</accession>
<dbReference type="InterPro" id="IPR003386">
    <property type="entry name" value="LACT/PDAT_acylTrfase"/>
</dbReference>
<evidence type="ECO:0000313" key="3">
    <source>
        <dbReference type="Proteomes" id="UP000001357"/>
    </source>
</evidence>